<dbReference type="Proteomes" id="UP000198211">
    <property type="component" value="Unassembled WGS sequence"/>
</dbReference>
<dbReference type="EMBL" id="NBNE01005659">
    <property type="protein sequence ID" value="OWZ03207.1"/>
    <property type="molecule type" value="Genomic_DNA"/>
</dbReference>
<evidence type="ECO:0000313" key="2">
    <source>
        <dbReference type="Proteomes" id="UP000198211"/>
    </source>
</evidence>
<name>A0A225VEH5_9STRA</name>
<evidence type="ECO:0000313" key="1">
    <source>
        <dbReference type="EMBL" id="OWZ03207.1"/>
    </source>
</evidence>
<gene>
    <name evidence="1" type="ORF">PHMEG_00025102</name>
</gene>
<dbReference type="AlphaFoldDB" id="A0A225VEH5"/>
<comment type="caution">
    <text evidence="1">The sequence shown here is derived from an EMBL/GenBank/DDBJ whole genome shotgun (WGS) entry which is preliminary data.</text>
</comment>
<organism evidence="1 2">
    <name type="scientific">Phytophthora megakarya</name>
    <dbReference type="NCBI Taxonomy" id="4795"/>
    <lineage>
        <taxon>Eukaryota</taxon>
        <taxon>Sar</taxon>
        <taxon>Stramenopiles</taxon>
        <taxon>Oomycota</taxon>
        <taxon>Peronosporomycetes</taxon>
        <taxon>Peronosporales</taxon>
        <taxon>Peronosporaceae</taxon>
        <taxon>Phytophthora</taxon>
    </lineage>
</organism>
<proteinExistence type="predicted"/>
<keyword evidence="2" id="KW-1185">Reference proteome</keyword>
<dbReference type="OrthoDB" id="97973at2759"/>
<reference evidence="2" key="1">
    <citation type="submission" date="2017-03" db="EMBL/GenBank/DDBJ databases">
        <title>Phytopthora megakarya and P. palmivora, two closely related causual agents of cacao black pod achieved similar genome size and gene model numbers by different mechanisms.</title>
        <authorList>
            <person name="Ali S."/>
            <person name="Shao J."/>
            <person name="Larry D.J."/>
            <person name="Kronmiller B."/>
            <person name="Shen D."/>
            <person name="Strem M.D."/>
            <person name="Melnick R.L."/>
            <person name="Guiltinan M.J."/>
            <person name="Tyler B.M."/>
            <person name="Meinhardt L.W."/>
            <person name="Bailey B.A."/>
        </authorList>
    </citation>
    <scope>NUCLEOTIDE SEQUENCE [LARGE SCALE GENOMIC DNA]</scope>
    <source>
        <strain evidence="2">zdho120</strain>
    </source>
</reference>
<accession>A0A225VEH5</accession>
<sequence length="208" mass="25015">MTFHGNLKEARRVRIVSDSSDPEERAPSIKWLMERQMERWVSEGATRRTVMKELGITGRKGKALMRHPNYKRLQEFLSKSESSKMQRMLHKVDTTFVWDRYKLEQLSKLGRKKSRRFQFYLRYSMAYDDMVFRNQNQYLLRLVYSAASKEEMVVKVAIWALAKRPNEYVKGILDLKTASRRELQENRYYQEFLSLQRKKLRQQGMSLN</sequence>
<protein>
    <submittedName>
        <fullName evidence="1">Avirulence (Avh) protein</fullName>
    </submittedName>
</protein>